<dbReference type="AlphaFoldDB" id="A0A835EEI3"/>
<gene>
    <name evidence="2" type="ORF">HU200_045084</name>
</gene>
<feature type="transmembrane region" description="Helical" evidence="1">
    <location>
        <begin position="146"/>
        <end position="168"/>
    </location>
</feature>
<dbReference type="EMBL" id="JACEFO010002109">
    <property type="protein sequence ID" value="KAF8681659.1"/>
    <property type="molecule type" value="Genomic_DNA"/>
</dbReference>
<comment type="caution">
    <text evidence="2">The sequence shown here is derived from an EMBL/GenBank/DDBJ whole genome shotgun (WGS) entry which is preliminary data.</text>
</comment>
<accession>A0A835EEI3</accession>
<evidence type="ECO:0000313" key="2">
    <source>
        <dbReference type="EMBL" id="KAF8681659.1"/>
    </source>
</evidence>
<proteinExistence type="predicted"/>
<keyword evidence="1" id="KW-1133">Transmembrane helix</keyword>
<protein>
    <recommendedName>
        <fullName evidence="4">RING-type domain-containing protein</fullName>
    </recommendedName>
</protein>
<keyword evidence="1" id="KW-0472">Membrane</keyword>
<name>A0A835EEI3_9POAL</name>
<evidence type="ECO:0000313" key="3">
    <source>
        <dbReference type="Proteomes" id="UP000636709"/>
    </source>
</evidence>
<keyword evidence="3" id="KW-1185">Reference proteome</keyword>
<dbReference type="SUPFAM" id="SSF57850">
    <property type="entry name" value="RING/U-box"/>
    <property type="match status" value="1"/>
</dbReference>
<organism evidence="2 3">
    <name type="scientific">Digitaria exilis</name>
    <dbReference type="NCBI Taxonomy" id="1010633"/>
    <lineage>
        <taxon>Eukaryota</taxon>
        <taxon>Viridiplantae</taxon>
        <taxon>Streptophyta</taxon>
        <taxon>Embryophyta</taxon>
        <taxon>Tracheophyta</taxon>
        <taxon>Spermatophyta</taxon>
        <taxon>Magnoliopsida</taxon>
        <taxon>Liliopsida</taxon>
        <taxon>Poales</taxon>
        <taxon>Poaceae</taxon>
        <taxon>PACMAD clade</taxon>
        <taxon>Panicoideae</taxon>
        <taxon>Panicodae</taxon>
        <taxon>Paniceae</taxon>
        <taxon>Anthephorinae</taxon>
        <taxon>Digitaria</taxon>
    </lineage>
</organism>
<keyword evidence="1" id="KW-0812">Transmembrane</keyword>
<evidence type="ECO:0008006" key="4">
    <source>
        <dbReference type="Google" id="ProtNLM"/>
    </source>
</evidence>
<feature type="transmembrane region" description="Helical" evidence="1">
    <location>
        <begin position="113"/>
        <end position="134"/>
    </location>
</feature>
<dbReference type="OrthoDB" id="8062037at2759"/>
<reference evidence="2" key="1">
    <citation type="submission" date="2020-07" db="EMBL/GenBank/DDBJ databases">
        <title>Genome sequence and genetic diversity analysis of an under-domesticated orphan crop, white fonio (Digitaria exilis).</title>
        <authorList>
            <person name="Bennetzen J.L."/>
            <person name="Chen S."/>
            <person name="Ma X."/>
            <person name="Wang X."/>
            <person name="Yssel A.E.J."/>
            <person name="Chaluvadi S.R."/>
            <person name="Johnson M."/>
            <person name="Gangashetty P."/>
            <person name="Hamidou F."/>
            <person name="Sanogo M.D."/>
            <person name="Zwaenepoel A."/>
            <person name="Wallace J."/>
            <person name="Van De Peer Y."/>
            <person name="Van Deynze A."/>
        </authorList>
    </citation>
    <scope>NUCLEOTIDE SEQUENCE</scope>
    <source>
        <tissue evidence="2">Leaves</tissue>
    </source>
</reference>
<evidence type="ECO:0000256" key="1">
    <source>
        <dbReference type="SAM" id="Phobius"/>
    </source>
</evidence>
<dbReference type="Proteomes" id="UP000636709">
    <property type="component" value="Unassembled WGS sequence"/>
</dbReference>
<sequence length="276" mass="28623">MGRGVPLVIYNTQSPAGRFSPSPSSSLCREGNLRPAIARCSTNSRLAATVVLCRVPPTGCGPKPNAQTYPLGASPWSGTQAGLCFLRGQLVRKRRPGDDLDFQRNNPTPDTAFALEIAVVVALAALIVAIVVVASSGGSSTPDTAFALEIAVVVALAALIVAIVVVASSGACDDREARGGGARHALLTYDQAKAAFLTKASAEASSSAPPSCCAICLSEYGSGGGDERVRVCGIDWWLRTRGTCPYCRAELRPLPRPAMPGGRRATVGRPTVVGEF</sequence>